<evidence type="ECO:0000313" key="9">
    <source>
        <dbReference type="Proteomes" id="UP000321157"/>
    </source>
</evidence>
<dbReference type="InterPro" id="IPR027417">
    <property type="entry name" value="P-loop_NTPase"/>
</dbReference>
<dbReference type="Gene3D" id="3.40.50.300">
    <property type="entry name" value="P-loop containing nucleotide triphosphate hydrolases"/>
    <property type="match status" value="2"/>
</dbReference>
<feature type="region of interest" description="Disordered" evidence="5">
    <location>
        <begin position="819"/>
        <end position="838"/>
    </location>
</feature>
<dbReference type="PANTHER" id="PTHR43519:SF1">
    <property type="entry name" value="ATP-DEPENDENT RNA HELICASE HRPB"/>
    <property type="match status" value="1"/>
</dbReference>
<name>A0A511V9E2_9BACL</name>
<dbReference type="InterPro" id="IPR001650">
    <property type="entry name" value="Helicase_C-like"/>
</dbReference>
<keyword evidence="3 8" id="KW-0347">Helicase</keyword>
<dbReference type="NCBIfam" id="TIGR01970">
    <property type="entry name" value="DEAH_box_HrpB"/>
    <property type="match status" value="1"/>
</dbReference>
<dbReference type="InterPro" id="IPR010225">
    <property type="entry name" value="HrpB"/>
</dbReference>
<organism evidence="8 9">
    <name type="scientific">Aneurinibacillus danicus</name>
    <dbReference type="NCBI Taxonomy" id="267746"/>
    <lineage>
        <taxon>Bacteria</taxon>
        <taxon>Bacillati</taxon>
        <taxon>Bacillota</taxon>
        <taxon>Bacilli</taxon>
        <taxon>Bacillales</taxon>
        <taxon>Paenibacillaceae</taxon>
        <taxon>Aneurinibacillus group</taxon>
        <taxon>Aneurinibacillus</taxon>
    </lineage>
</organism>
<accession>A0A511V9E2</accession>
<dbReference type="Gene3D" id="1.20.120.1080">
    <property type="match status" value="1"/>
</dbReference>
<dbReference type="Pfam" id="PF00271">
    <property type="entry name" value="Helicase_C"/>
    <property type="match status" value="1"/>
</dbReference>
<dbReference type="GO" id="GO:0004386">
    <property type="term" value="F:helicase activity"/>
    <property type="evidence" value="ECO:0007669"/>
    <property type="project" value="UniProtKB-KW"/>
</dbReference>
<proteinExistence type="predicted"/>
<dbReference type="SMART" id="SM00847">
    <property type="entry name" value="HA2"/>
    <property type="match status" value="1"/>
</dbReference>
<dbReference type="SUPFAM" id="SSF52540">
    <property type="entry name" value="P-loop containing nucleoside triphosphate hydrolases"/>
    <property type="match status" value="1"/>
</dbReference>
<comment type="caution">
    <text evidence="8">The sequence shown here is derived from an EMBL/GenBank/DDBJ whole genome shotgun (WGS) entry which is preliminary data.</text>
</comment>
<keyword evidence="9" id="KW-1185">Reference proteome</keyword>
<dbReference type="InterPro" id="IPR049614">
    <property type="entry name" value="HrpB_DEXH"/>
</dbReference>
<evidence type="ECO:0000313" key="8">
    <source>
        <dbReference type="EMBL" id="GEN34498.1"/>
    </source>
</evidence>
<dbReference type="PANTHER" id="PTHR43519">
    <property type="entry name" value="ATP-DEPENDENT RNA HELICASE HRPB"/>
    <property type="match status" value="1"/>
</dbReference>
<dbReference type="CDD" id="cd18791">
    <property type="entry name" value="SF2_C_RHA"/>
    <property type="match status" value="1"/>
</dbReference>
<dbReference type="Proteomes" id="UP000321157">
    <property type="component" value="Unassembled WGS sequence"/>
</dbReference>
<dbReference type="AlphaFoldDB" id="A0A511V9E2"/>
<evidence type="ECO:0000256" key="4">
    <source>
        <dbReference type="ARBA" id="ARBA00022840"/>
    </source>
</evidence>
<dbReference type="InterPro" id="IPR007502">
    <property type="entry name" value="Helicase-assoc_dom"/>
</dbReference>
<dbReference type="Pfam" id="PF04408">
    <property type="entry name" value="WHD_HA2"/>
    <property type="match status" value="1"/>
</dbReference>
<keyword evidence="2" id="KW-0378">Hydrolase</keyword>
<dbReference type="GO" id="GO:0016787">
    <property type="term" value="F:hydrolase activity"/>
    <property type="evidence" value="ECO:0007669"/>
    <property type="project" value="UniProtKB-KW"/>
</dbReference>
<dbReference type="InterPro" id="IPR011545">
    <property type="entry name" value="DEAD/DEAH_box_helicase_dom"/>
</dbReference>
<feature type="domain" description="Helicase C-terminal" evidence="7">
    <location>
        <begin position="193"/>
        <end position="371"/>
    </location>
</feature>
<dbReference type="PIRSF" id="PIRSF005496">
    <property type="entry name" value="ATP_hel_hrpB"/>
    <property type="match status" value="1"/>
</dbReference>
<evidence type="ECO:0000256" key="5">
    <source>
        <dbReference type="SAM" id="MobiDB-lite"/>
    </source>
</evidence>
<dbReference type="PROSITE" id="PS51194">
    <property type="entry name" value="HELICASE_CTER"/>
    <property type="match status" value="1"/>
</dbReference>
<dbReference type="GO" id="GO:0005524">
    <property type="term" value="F:ATP binding"/>
    <property type="evidence" value="ECO:0007669"/>
    <property type="project" value="UniProtKB-KW"/>
</dbReference>
<feature type="compositionally biased region" description="Polar residues" evidence="5">
    <location>
        <begin position="828"/>
        <end position="838"/>
    </location>
</feature>
<dbReference type="SMART" id="SM00490">
    <property type="entry name" value="HELICc"/>
    <property type="match status" value="1"/>
</dbReference>
<dbReference type="GO" id="GO:0003676">
    <property type="term" value="F:nucleic acid binding"/>
    <property type="evidence" value="ECO:0007669"/>
    <property type="project" value="InterPro"/>
</dbReference>
<evidence type="ECO:0000259" key="6">
    <source>
        <dbReference type="PROSITE" id="PS51192"/>
    </source>
</evidence>
<dbReference type="Pfam" id="PF00270">
    <property type="entry name" value="DEAD"/>
    <property type="match status" value="1"/>
</dbReference>
<keyword evidence="4" id="KW-0067">ATP-binding</keyword>
<dbReference type="InterPro" id="IPR048333">
    <property type="entry name" value="HA2_WH"/>
</dbReference>
<dbReference type="InterPro" id="IPR056329">
    <property type="entry name" value="CON_HrpB"/>
</dbReference>
<reference evidence="8 9" key="1">
    <citation type="submission" date="2019-07" db="EMBL/GenBank/DDBJ databases">
        <title>Whole genome shotgun sequence of Aneurinibacillus danicus NBRC 102444.</title>
        <authorList>
            <person name="Hosoyama A."/>
            <person name="Uohara A."/>
            <person name="Ohji S."/>
            <person name="Ichikawa N."/>
        </authorList>
    </citation>
    <scope>NUCLEOTIDE SEQUENCE [LARGE SCALE GENOMIC DNA]</scope>
    <source>
        <strain evidence="8 9">NBRC 102444</strain>
    </source>
</reference>
<dbReference type="CDD" id="cd17990">
    <property type="entry name" value="DEXHc_HrpB"/>
    <property type="match status" value="1"/>
</dbReference>
<feature type="domain" description="Helicase ATP-binding" evidence="6">
    <location>
        <begin position="15"/>
        <end position="179"/>
    </location>
</feature>
<evidence type="ECO:0000256" key="3">
    <source>
        <dbReference type="ARBA" id="ARBA00022806"/>
    </source>
</evidence>
<dbReference type="FunFam" id="3.40.50.300:FF:002125">
    <property type="entry name" value="ATP-dependent helicase HrpB"/>
    <property type="match status" value="1"/>
</dbReference>
<dbReference type="PROSITE" id="PS51192">
    <property type="entry name" value="HELICASE_ATP_BIND_1"/>
    <property type="match status" value="1"/>
</dbReference>
<keyword evidence="1" id="KW-0547">Nucleotide-binding</keyword>
<protein>
    <submittedName>
        <fullName evidence="8">ATP-dependent helicase HrpB</fullName>
    </submittedName>
</protein>
<dbReference type="Pfam" id="PF08482">
    <property type="entry name" value="HrpB_C"/>
    <property type="match status" value="1"/>
</dbReference>
<dbReference type="SMART" id="SM00487">
    <property type="entry name" value="DEXDc"/>
    <property type="match status" value="1"/>
</dbReference>
<gene>
    <name evidence="8" type="primary">hrpB</name>
    <name evidence="8" type="ORF">ADA01nite_19580</name>
</gene>
<dbReference type="InterPro" id="IPR014001">
    <property type="entry name" value="Helicase_ATP-bd"/>
</dbReference>
<dbReference type="EMBL" id="BJXX01000082">
    <property type="protein sequence ID" value="GEN34498.1"/>
    <property type="molecule type" value="Genomic_DNA"/>
</dbReference>
<dbReference type="InterPro" id="IPR013689">
    <property type="entry name" value="RNA_helicase_ATP-dep_HrpB_C"/>
</dbReference>
<evidence type="ECO:0000259" key="7">
    <source>
        <dbReference type="PROSITE" id="PS51194"/>
    </source>
</evidence>
<evidence type="ECO:0000256" key="1">
    <source>
        <dbReference type="ARBA" id="ARBA00022741"/>
    </source>
</evidence>
<dbReference type="Pfam" id="PF24473">
    <property type="entry name" value="CON_HrpB"/>
    <property type="match status" value="1"/>
</dbReference>
<sequence>MMTQLPIEAVLPALKNSLQIHKNAVLVAPPGAGKTTRIPLALLDEPWLEGSRILMLEPRRLAARAAARYMAASLGEQVGETVGYRVRLDTKVGPKTRIEVITEGVLTRLLQADPALEDTGIVIFDEFHERNLHADLGLALCLESQSVLREDLRILVMSATLDADPVAALLNDAPVIVSEGQAFPVETRYLNRRVEERMETVVARTVQEALKNDEGDILVFLPGAGEIRRTETRLVEAGLGRNVHIAPLYGSLSRKAQDLAISPSLPDERKVVLATSIAETSLTVEGVRIVIDSGLMRIPRFSPRTGMTSLETVPVSRASADQRRGRAGRQGPGVCYRLWTEQEDRHLALRSIPEILEADLAPLALELAAWGVSDSGELLWLDPPPAAAFAQARELLSQLGALASDGTITPHGRRMAELGLHPRLAHMVLQAVPLRLGGLACELAALLSERDVLRSDRTVLDADLRLRIEALRSVKKAGRTEVMSVSGFHVDTAACRRILSEADRWRRMLGISEEEEGDADACGILLAFAYPDRIAQKRTTGRFLLRNGRGAAFSELQPLSNAPYLVAAELGDQVPESRIFLAAPIELTELEQYMGDQIETASVIEWDGTAQAVRARKRKRLGALLLKDAPFADPDPEEILEAMLHGIAQEGLEILPWTRAARQFRQRLAFMHKIEAEWPDVSDSALVSTLENWLAPHLYGLKSRSDLQRLNLTGIFESMLPWEKRQVLDEYAPTHFTAPSGSRIPVDYSDPDNPVLAVRLQEIFGLKETPRIARGKVPLTLHLLSPAQRPVQVTQDLASFWKNAYFEVKKDLKGRYPKHYWPDDPLSATPTNRTRPKK</sequence>
<evidence type="ECO:0000256" key="2">
    <source>
        <dbReference type="ARBA" id="ARBA00022801"/>
    </source>
</evidence>